<dbReference type="Proteomes" id="UP000193200">
    <property type="component" value="Unassembled WGS sequence"/>
</dbReference>
<accession>A0A1Y5TCA9</accession>
<reference evidence="1 2" key="1">
    <citation type="submission" date="2017-03" db="EMBL/GenBank/DDBJ databases">
        <authorList>
            <person name="Afonso C.L."/>
            <person name="Miller P.J."/>
            <person name="Scott M.A."/>
            <person name="Spackman E."/>
            <person name="Goraichik I."/>
            <person name="Dimitrov K.M."/>
            <person name="Suarez D.L."/>
            <person name="Swayne D.E."/>
        </authorList>
    </citation>
    <scope>NUCLEOTIDE SEQUENCE [LARGE SCALE GENOMIC DNA]</scope>
    <source>
        <strain evidence="1 2">CECT 7691</strain>
    </source>
</reference>
<dbReference type="EMBL" id="FWFR01000002">
    <property type="protein sequence ID" value="SLN60466.1"/>
    <property type="molecule type" value="Genomic_DNA"/>
</dbReference>
<gene>
    <name evidence="1" type="ORF">OCH7691_02661</name>
</gene>
<dbReference type="InterPro" id="IPR006311">
    <property type="entry name" value="TAT_signal"/>
</dbReference>
<dbReference type="PIRSF" id="PIRSF036704">
    <property type="entry name" value="UCP036704"/>
    <property type="match status" value="1"/>
</dbReference>
<protein>
    <submittedName>
        <fullName evidence="1">Uncharacterized protein</fullName>
    </submittedName>
</protein>
<dbReference type="InterPro" id="IPR019546">
    <property type="entry name" value="TAT_signal_bac_arc"/>
</dbReference>
<dbReference type="AlphaFoldDB" id="A0A1Y5TCA9"/>
<sequence length="65" mass="6824">MNEKAKPASPERRDFLKLAALGATTGGVALATQAATVEAAVPVAGKSAGYRETAHVKTYYELARF</sequence>
<dbReference type="PROSITE" id="PS51318">
    <property type="entry name" value="TAT"/>
    <property type="match status" value="1"/>
</dbReference>
<name>A0A1Y5TCA9_9PROT</name>
<evidence type="ECO:0000313" key="2">
    <source>
        <dbReference type="Proteomes" id="UP000193200"/>
    </source>
</evidence>
<dbReference type="RefSeq" id="WP_085883991.1">
    <property type="nucleotide sequence ID" value="NZ_FWFR01000002.1"/>
</dbReference>
<dbReference type="NCBIfam" id="TIGR01409">
    <property type="entry name" value="TAT_signal_seq"/>
    <property type="match status" value="1"/>
</dbReference>
<dbReference type="NCBIfam" id="TIGR02811">
    <property type="entry name" value="formate_TAT"/>
    <property type="match status" value="1"/>
</dbReference>
<dbReference type="InterPro" id="IPR014177">
    <property type="entry name" value="Formate_DH_TAT-contain"/>
</dbReference>
<dbReference type="InParanoid" id="A0A1Y5TCA9"/>
<keyword evidence="2" id="KW-1185">Reference proteome</keyword>
<organism evidence="1 2">
    <name type="scientific">Oceanibacterium hippocampi</name>
    <dbReference type="NCBI Taxonomy" id="745714"/>
    <lineage>
        <taxon>Bacteria</taxon>
        <taxon>Pseudomonadati</taxon>
        <taxon>Pseudomonadota</taxon>
        <taxon>Alphaproteobacteria</taxon>
        <taxon>Sneathiellales</taxon>
        <taxon>Sneathiellaceae</taxon>
        <taxon>Oceanibacterium</taxon>
    </lineage>
</organism>
<dbReference type="GO" id="GO:0008121">
    <property type="term" value="F:quinol-cytochrome-c reductase activity"/>
    <property type="evidence" value="ECO:0007669"/>
    <property type="project" value="InterPro"/>
</dbReference>
<evidence type="ECO:0000313" key="1">
    <source>
        <dbReference type="EMBL" id="SLN60466.1"/>
    </source>
</evidence>
<proteinExistence type="predicted"/>